<comment type="caution">
    <text evidence="5">The sequence shown here is derived from an EMBL/GenBank/DDBJ whole genome shotgun (WGS) entry which is preliminary data.</text>
</comment>
<accession>A0A917Y535</accession>
<protein>
    <submittedName>
        <fullName evidence="5">Sodium ABC transporter ATP-binding protein</fullName>
    </submittedName>
</protein>
<evidence type="ECO:0000313" key="5">
    <source>
        <dbReference type="EMBL" id="GGN65530.1"/>
    </source>
</evidence>
<name>A0A917Y535_9BACI</name>
<feature type="domain" description="ABC transporter" evidence="4">
    <location>
        <begin position="9"/>
        <end position="234"/>
    </location>
</feature>
<reference evidence="5" key="2">
    <citation type="submission" date="2020-09" db="EMBL/GenBank/DDBJ databases">
        <authorList>
            <person name="Sun Q."/>
            <person name="Ohkuma M."/>
        </authorList>
    </citation>
    <scope>NUCLEOTIDE SEQUENCE</scope>
    <source>
        <strain evidence="5">JCM 17251</strain>
    </source>
</reference>
<dbReference type="InterPro" id="IPR051782">
    <property type="entry name" value="ABC_Transporter_VariousFunc"/>
</dbReference>
<dbReference type="PROSITE" id="PS50893">
    <property type="entry name" value="ABC_TRANSPORTER_2"/>
    <property type="match status" value="1"/>
</dbReference>
<evidence type="ECO:0000313" key="6">
    <source>
        <dbReference type="Proteomes" id="UP000624041"/>
    </source>
</evidence>
<dbReference type="PROSITE" id="PS00211">
    <property type="entry name" value="ABC_TRANSPORTER_1"/>
    <property type="match status" value="1"/>
</dbReference>
<dbReference type="GO" id="GO:0016887">
    <property type="term" value="F:ATP hydrolysis activity"/>
    <property type="evidence" value="ECO:0007669"/>
    <property type="project" value="InterPro"/>
</dbReference>
<dbReference type="InterPro" id="IPR003593">
    <property type="entry name" value="AAA+_ATPase"/>
</dbReference>
<dbReference type="Proteomes" id="UP000624041">
    <property type="component" value="Unassembled WGS sequence"/>
</dbReference>
<evidence type="ECO:0000259" key="4">
    <source>
        <dbReference type="PROSITE" id="PS50893"/>
    </source>
</evidence>
<evidence type="ECO:0000256" key="3">
    <source>
        <dbReference type="ARBA" id="ARBA00022840"/>
    </source>
</evidence>
<sequence>MGESKLPLLKVNEVTKKYGEKVAIQHISMELQNNEVLGVVGHNGAGKTTLFKLILDMYLPDQGEIKFTEKNFHIKNDIGYLPEQRGLYGKTDVFSQLLAFGYLKGKNKTELTSTIDFWMDYFNIKENKNELLANLSKGNQQKVQFITAVIHNPKLLILDEPFSGLDPINVDMFMDAIHLMKENGSTIIYSSHKLDSIEHLSNRLLFLKDGSKVHLDNIENIQKQYGYKLKIKNDSLTEWLLLELGFEYKVSNGIFEIGLKDKKDAEYIASLLTNPFSELYLVEQRSIEEIFKLINREGELNA</sequence>
<dbReference type="InterPro" id="IPR027417">
    <property type="entry name" value="P-loop_NTPase"/>
</dbReference>
<dbReference type="SMART" id="SM00382">
    <property type="entry name" value="AAA"/>
    <property type="match status" value="1"/>
</dbReference>
<dbReference type="GO" id="GO:0005524">
    <property type="term" value="F:ATP binding"/>
    <property type="evidence" value="ECO:0007669"/>
    <property type="project" value="UniProtKB-KW"/>
</dbReference>
<dbReference type="AlphaFoldDB" id="A0A917Y535"/>
<dbReference type="InterPro" id="IPR003439">
    <property type="entry name" value="ABC_transporter-like_ATP-bd"/>
</dbReference>
<evidence type="ECO:0000256" key="2">
    <source>
        <dbReference type="ARBA" id="ARBA00022741"/>
    </source>
</evidence>
<proteinExistence type="predicted"/>
<dbReference type="InterPro" id="IPR017871">
    <property type="entry name" value="ABC_transporter-like_CS"/>
</dbReference>
<gene>
    <name evidence="5" type="ORF">GCM10007971_34460</name>
</gene>
<keyword evidence="6" id="KW-1185">Reference proteome</keyword>
<organism evidence="5 6">
    <name type="scientific">Oceanobacillus indicireducens</name>
    <dbReference type="NCBI Taxonomy" id="1004261"/>
    <lineage>
        <taxon>Bacteria</taxon>
        <taxon>Bacillati</taxon>
        <taxon>Bacillota</taxon>
        <taxon>Bacilli</taxon>
        <taxon>Bacillales</taxon>
        <taxon>Bacillaceae</taxon>
        <taxon>Oceanobacillus</taxon>
    </lineage>
</organism>
<keyword evidence="1" id="KW-0813">Transport</keyword>
<keyword evidence="2" id="KW-0547">Nucleotide-binding</keyword>
<dbReference type="PANTHER" id="PTHR42939:SF1">
    <property type="entry name" value="ABC TRANSPORTER ATP-BINDING PROTEIN ALBC-RELATED"/>
    <property type="match status" value="1"/>
</dbReference>
<keyword evidence="3 5" id="KW-0067">ATP-binding</keyword>
<evidence type="ECO:0000256" key="1">
    <source>
        <dbReference type="ARBA" id="ARBA00022448"/>
    </source>
</evidence>
<dbReference type="Pfam" id="PF00005">
    <property type="entry name" value="ABC_tran"/>
    <property type="match status" value="1"/>
</dbReference>
<dbReference type="EMBL" id="BMOS01000037">
    <property type="protein sequence ID" value="GGN65530.1"/>
    <property type="molecule type" value="Genomic_DNA"/>
</dbReference>
<dbReference type="PANTHER" id="PTHR42939">
    <property type="entry name" value="ABC TRANSPORTER ATP-BINDING PROTEIN ALBC-RELATED"/>
    <property type="match status" value="1"/>
</dbReference>
<reference evidence="5" key="1">
    <citation type="journal article" date="2014" name="Int. J. Syst. Evol. Microbiol.">
        <title>Complete genome sequence of Corynebacterium casei LMG S-19264T (=DSM 44701T), isolated from a smear-ripened cheese.</title>
        <authorList>
            <consortium name="US DOE Joint Genome Institute (JGI-PGF)"/>
            <person name="Walter F."/>
            <person name="Albersmeier A."/>
            <person name="Kalinowski J."/>
            <person name="Ruckert C."/>
        </authorList>
    </citation>
    <scope>NUCLEOTIDE SEQUENCE</scope>
    <source>
        <strain evidence="5">JCM 17251</strain>
    </source>
</reference>
<dbReference type="Gene3D" id="3.40.50.300">
    <property type="entry name" value="P-loop containing nucleotide triphosphate hydrolases"/>
    <property type="match status" value="1"/>
</dbReference>
<dbReference type="SUPFAM" id="SSF52540">
    <property type="entry name" value="P-loop containing nucleoside triphosphate hydrolases"/>
    <property type="match status" value="1"/>
</dbReference>